<dbReference type="EMBL" id="GBRH01254200">
    <property type="protein sequence ID" value="JAD43695.1"/>
    <property type="molecule type" value="Transcribed_RNA"/>
</dbReference>
<evidence type="ECO:0000313" key="1">
    <source>
        <dbReference type="EMBL" id="JAD43695.1"/>
    </source>
</evidence>
<organism evidence="1">
    <name type="scientific">Arundo donax</name>
    <name type="common">Giant reed</name>
    <name type="synonym">Donax arundinaceus</name>
    <dbReference type="NCBI Taxonomy" id="35708"/>
    <lineage>
        <taxon>Eukaryota</taxon>
        <taxon>Viridiplantae</taxon>
        <taxon>Streptophyta</taxon>
        <taxon>Embryophyta</taxon>
        <taxon>Tracheophyta</taxon>
        <taxon>Spermatophyta</taxon>
        <taxon>Magnoliopsida</taxon>
        <taxon>Liliopsida</taxon>
        <taxon>Poales</taxon>
        <taxon>Poaceae</taxon>
        <taxon>PACMAD clade</taxon>
        <taxon>Arundinoideae</taxon>
        <taxon>Arundineae</taxon>
        <taxon>Arundo</taxon>
    </lineage>
</organism>
<sequence>MTCLQHQSRNCRAVVPTMCKPIKSYTNKTMNNAYL</sequence>
<protein>
    <submittedName>
        <fullName evidence="1">Uncharacterized protein</fullName>
    </submittedName>
</protein>
<name>A0A0A9A3W8_ARUDO</name>
<proteinExistence type="predicted"/>
<dbReference type="AlphaFoldDB" id="A0A0A9A3W8"/>
<accession>A0A0A9A3W8</accession>
<reference evidence="1" key="2">
    <citation type="journal article" date="2015" name="Data Brief">
        <title>Shoot transcriptome of the giant reed, Arundo donax.</title>
        <authorList>
            <person name="Barrero R.A."/>
            <person name="Guerrero F.D."/>
            <person name="Moolhuijzen P."/>
            <person name="Goolsby J.A."/>
            <person name="Tidwell J."/>
            <person name="Bellgard S.E."/>
            <person name="Bellgard M.I."/>
        </authorList>
    </citation>
    <scope>NUCLEOTIDE SEQUENCE</scope>
    <source>
        <tissue evidence="1">Shoot tissue taken approximately 20 cm above the soil surface</tissue>
    </source>
</reference>
<reference evidence="1" key="1">
    <citation type="submission" date="2014-09" db="EMBL/GenBank/DDBJ databases">
        <authorList>
            <person name="Magalhaes I.L.F."/>
            <person name="Oliveira U."/>
            <person name="Santos F.R."/>
            <person name="Vidigal T.H.D.A."/>
            <person name="Brescovit A.D."/>
            <person name="Santos A.J."/>
        </authorList>
    </citation>
    <scope>NUCLEOTIDE SEQUENCE</scope>
    <source>
        <tissue evidence="1">Shoot tissue taken approximately 20 cm above the soil surface</tissue>
    </source>
</reference>